<keyword evidence="4" id="KW-0464">Manganese</keyword>
<dbReference type="Proteomes" id="UP000683246">
    <property type="component" value="Chromosome"/>
</dbReference>
<dbReference type="EMBL" id="CP058649">
    <property type="protein sequence ID" value="QUI21700.1"/>
    <property type="molecule type" value="Genomic_DNA"/>
</dbReference>
<comment type="cofactor">
    <cofactor evidence="4">
        <name>Mn(2+)</name>
        <dbReference type="ChEBI" id="CHEBI:29035"/>
    </cofactor>
    <text evidence="4">Binds 2 manganese ions per subunit.</text>
</comment>
<dbReference type="SUPFAM" id="SSF52768">
    <property type="entry name" value="Arginase/deacetylase"/>
    <property type="match status" value="1"/>
</dbReference>
<feature type="binding site" evidence="4">
    <location>
        <position position="212"/>
    </location>
    <ligand>
        <name>Mn(2+)</name>
        <dbReference type="ChEBI" id="CHEBI:29035"/>
        <label>1</label>
    </ligand>
</feature>
<evidence type="ECO:0000256" key="3">
    <source>
        <dbReference type="ARBA" id="ARBA00022801"/>
    </source>
</evidence>
<dbReference type="GO" id="GO:0033389">
    <property type="term" value="P:putrescine biosynthetic process from arginine, via agmatine"/>
    <property type="evidence" value="ECO:0007669"/>
    <property type="project" value="TreeGrafter"/>
</dbReference>
<dbReference type="PANTHER" id="PTHR11358">
    <property type="entry name" value="ARGINASE/AGMATINASE"/>
    <property type="match status" value="1"/>
</dbReference>
<protein>
    <submittedName>
        <fullName evidence="5">Agmatinase</fullName>
        <ecNumber evidence="5">3.5.3.11</ecNumber>
    </submittedName>
</protein>
<evidence type="ECO:0000256" key="2">
    <source>
        <dbReference type="ARBA" id="ARBA00022723"/>
    </source>
</evidence>
<accession>A0A8J8SFI4</accession>
<dbReference type="Pfam" id="PF00491">
    <property type="entry name" value="Arginase"/>
    <property type="match status" value="1"/>
</dbReference>
<feature type="binding site" evidence="4">
    <location>
        <position position="133"/>
    </location>
    <ligand>
        <name>Mn(2+)</name>
        <dbReference type="ChEBI" id="CHEBI:29035"/>
        <label>1</label>
    </ligand>
</feature>
<organism evidence="5 6">
    <name type="scientific">Vallitalea pronyensis</name>
    <dbReference type="NCBI Taxonomy" id="1348613"/>
    <lineage>
        <taxon>Bacteria</taxon>
        <taxon>Bacillati</taxon>
        <taxon>Bacillota</taxon>
        <taxon>Clostridia</taxon>
        <taxon>Lachnospirales</taxon>
        <taxon>Vallitaleaceae</taxon>
        <taxon>Vallitalea</taxon>
    </lineage>
</organism>
<feature type="binding site" evidence="4">
    <location>
        <position position="214"/>
    </location>
    <ligand>
        <name>Mn(2+)</name>
        <dbReference type="ChEBI" id="CHEBI:29035"/>
        <label>1</label>
    </ligand>
</feature>
<feature type="binding site" evidence="4">
    <location>
        <position position="137"/>
    </location>
    <ligand>
        <name>Mn(2+)</name>
        <dbReference type="ChEBI" id="CHEBI:29035"/>
        <label>1</label>
    </ligand>
</feature>
<reference evidence="5" key="1">
    <citation type="submission" date="2020-07" db="EMBL/GenBank/DDBJ databases">
        <title>Vallitalea pronyensis genome.</title>
        <authorList>
            <person name="Postec A."/>
        </authorList>
    </citation>
    <scope>NUCLEOTIDE SEQUENCE</scope>
    <source>
        <strain evidence="5">FatNI3</strain>
    </source>
</reference>
<evidence type="ECO:0000256" key="4">
    <source>
        <dbReference type="PIRSR" id="PIRSR036979-1"/>
    </source>
</evidence>
<dbReference type="InterPro" id="IPR023696">
    <property type="entry name" value="Ureohydrolase_dom_sf"/>
</dbReference>
<name>A0A8J8SFI4_9FIRM</name>
<dbReference type="RefSeq" id="WP_212697171.1">
    <property type="nucleotide sequence ID" value="NZ_CP058649.1"/>
</dbReference>
<dbReference type="CDD" id="cd11593">
    <property type="entry name" value="Agmatinase-like_2"/>
    <property type="match status" value="1"/>
</dbReference>
<dbReference type="PROSITE" id="PS51409">
    <property type="entry name" value="ARGINASE_2"/>
    <property type="match status" value="1"/>
</dbReference>
<feature type="binding site" evidence="4">
    <location>
        <position position="110"/>
    </location>
    <ligand>
        <name>Mn(2+)</name>
        <dbReference type="ChEBI" id="CHEBI:29035"/>
        <label>1</label>
    </ligand>
</feature>
<keyword evidence="2 4" id="KW-0479">Metal-binding</keyword>
<dbReference type="PANTHER" id="PTHR11358:SF26">
    <property type="entry name" value="GUANIDINO ACID HYDROLASE, MITOCHONDRIAL"/>
    <property type="match status" value="1"/>
</dbReference>
<gene>
    <name evidence="5" type="primary">speB</name>
    <name evidence="5" type="ORF">HZI73_05055</name>
</gene>
<dbReference type="EC" id="3.5.3.11" evidence="5"/>
<dbReference type="InterPro" id="IPR005925">
    <property type="entry name" value="Agmatinase-rel"/>
</dbReference>
<dbReference type="GO" id="GO:0046872">
    <property type="term" value="F:metal ion binding"/>
    <property type="evidence" value="ECO:0007669"/>
    <property type="project" value="UniProtKB-KW"/>
</dbReference>
<feature type="binding site" evidence="4">
    <location>
        <position position="135"/>
    </location>
    <ligand>
        <name>Mn(2+)</name>
        <dbReference type="ChEBI" id="CHEBI:29035"/>
        <label>1</label>
    </ligand>
</feature>
<dbReference type="AlphaFoldDB" id="A0A8J8SFI4"/>
<keyword evidence="3 5" id="KW-0378">Hydrolase</keyword>
<dbReference type="GO" id="GO:0008783">
    <property type="term" value="F:agmatinase activity"/>
    <property type="evidence" value="ECO:0007669"/>
    <property type="project" value="UniProtKB-EC"/>
</dbReference>
<dbReference type="NCBIfam" id="TIGR01230">
    <property type="entry name" value="agmatinase"/>
    <property type="match status" value="1"/>
</dbReference>
<dbReference type="PIRSF" id="PIRSF036979">
    <property type="entry name" value="Arginase"/>
    <property type="match status" value="1"/>
</dbReference>
<evidence type="ECO:0000313" key="5">
    <source>
        <dbReference type="EMBL" id="QUI21700.1"/>
    </source>
</evidence>
<sequence length="287" mass="31977">MLKDQRAIIHEGILSEYDQSQVVVFGLPFDGTVSYRPGTRFGPQMIRNELDGLETYSPYLDKDMVDYSLCDLGDLPLPFGNTEKVMTLIEEEVGTLLEDGKKLLAIGGEHLVSYPVIKAHLKKYKDLHIIHLDAHADLREDYLGESLSHATVMRRVYEQLNTGKIWQFGIRSGTKEEFQFAKTHTKMHPFDLKGLDKAVHEIGQDPVYVTIDLDVLDPSIFSGTGTPEPGGATFKELMEAMGQLTRLNIVGGDLVELSPNYDQSGVSTLVACKVLRELSLVLANHTT</sequence>
<evidence type="ECO:0000313" key="6">
    <source>
        <dbReference type="Proteomes" id="UP000683246"/>
    </source>
</evidence>
<comment type="similarity">
    <text evidence="1">Belongs to the arginase family. Agmatinase subfamily.</text>
</comment>
<keyword evidence="6" id="KW-1185">Reference proteome</keyword>
<dbReference type="InterPro" id="IPR006035">
    <property type="entry name" value="Ureohydrolase"/>
</dbReference>
<evidence type="ECO:0000256" key="1">
    <source>
        <dbReference type="ARBA" id="ARBA00009227"/>
    </source>
</evidence>
<dbReference type="KEGG" id="vpy:HZI73_05055"/>
<proteinExistence type="inferred from homology"/>
<dbReference type="Gene3D" id="3.40.800.10">
    <property type="entry name" value="Ureohydrolase domain"/>
    <property type="match status" value="1"/>
</dbReference>